<comment type="caution">
    <text evidence="1">The sequence shown here is derived from an EMBL/GenBank/DDBJ whole genome shotgun (WGS) entry which is preliminary data.</text>
</comment>
<evidence type="ECO:0000313" key="1">
    <source>
        <dbReference type="EMBL" id="RBR26287.1"/>
    </source>
</evidence>
<sequence length="156" mass="17959">MGEYKIPNVQPMDFKARGLVKGDGIASVHSEAVHNAPNYRTKERYLKRKEHGIQRNYLYNLGQSTNGAWKIAQLGMQFSQQQSIKSMPNLVDDKRNIEQLEDINYPNLVLFTEMEPGHKELMMEKSPKEEEVKQYGAPGKSTLQAIGTFLYFVHRK</sequence>
<organism evidence="1 2">
    <name type="scientific">Fusarium coffeatum</name>
    <dbReference type="NCBI Taxonomy" id="231269"/>
    <lineage>
        <taxon>Eukaryota</taxon>
        <taxon>Fungi</taxon>
        <taxon>Dikarya</taxon>
        <taxon>Ascomycota</taxon>
        <taxon>Pezizomycotina</taxon>
        <taxon>Sordariomycetes</taxon>
        <taxon>Hypocreomycetidae</taxon>
        <taxon>Hypocreales</taxon>
        <taxon>Nectriaceae</taxon>
        <taxon>Fusarium</taxon>
        <taxon>Fusarium incarnatum-equiseti species complex</taxon>
    </lineage>
</organism>
<protein>
    <submittedName>
        <fullName evidence="1">Uncharacterized protein</fullName>
    </submittedName>
</protein>
<reference evidence="1 2" key="1">
    <citation type="submission" date="2018-06" db="EMBL/GenBank/DDBJ databases">
        <title>Fusarium incarnatum-equiseti species complex species 28.</title>
        <authorList>
            <person name="Gardiner D.M."/>
        </authorList>
    </citation>
    <scope>NUCLEOTIDE SEQUENCE [LARGE SCALE GENOMIC DNA]</scope>
    <source>
        <strain evidence="1 2">FIESC_28</strain>
    </source>
</reference>
<dbReference type="GeneID" id="41990379"/>
<keyword evidence="2" id="KW-1185">Reference proteome</keyword>
<proteinExistence type="predicted"/>
<accession>A0A366SAC9</accession>
<dbReference type="EMBL" id="QKXC01000024">
    <property type="protein sequence ID" value="RBR26287.1"/>
    <property type="molecule type" value="Genomic_DNA"/>
</dbReference>
<gene>
    <name evidence="1" type="ORF">FIESC28_00932</name>
</gene>
<dbReference type="AlphaFoldDB" id="A0A366SAC9"/>
<evidence type="ECO:0000313" key="2">
    <source>
        <dbReference type="Proteomes" id="UP000253153"/>
    </source>
</evidence>
<dbReference type="Proteomes" id="UP000253153">
    <property type="component" value="Unassembled WGS sequence"/>
</dbReference>
<name>A0A366SAC9_9HYPO</name>
<dbReference type="RefSeq" id="XP_031020878.1">
    <property type="nucleotide sequence ID" value="XM_031155083.1"/>
</dbReference>